<dbReference type="Gene3D" id="3.40.50.150">
    <property type="entry name" value="Vaccinia Virus protein VP39"/>
    <property type="match status" value="1"/>
</dbReference>
<comment type="similarity">
    <text evidence="1">Belongs to the N(4)/N(6)-methyltransferase family.</text>
</comment>
<evidence type="ECO:0000256" key="3">
    <source>
        <dbReference type="ARBA" id="ARBA00022679"/>
    </source>
</evidence>
<keyword evidence="3" id="KW-0808">Transferase</keyword>
<dbReference type="PROSITE" id="PS00092">
    <property type="entry name" value="N6_MTASE"/>
    <property type="match status" value="1"/>
</dbReference>
<evidence type="ECO:0000256" key="1">
    <source>
        <dbReference type="ARBA" id="ARBA00006594"/>
    </source>
</evidence>
<dbReference type="GO" id="GO:0032259">
    <property type="term" value="P:methylation"/>
    <property type="evidence" value="ECO:0007669"/>
    <property type="project" value="UniProtKB-KW"/>
</dbReference>
<name>A0A0F9JP37_9ZZZZ</name>
<reference evidence="6" key="1">
    <citation type="journal article" date="2015" name="Nature">
        <title>Complex archaea that bridge the gap between prokaryotes and eukaryotes.</title>
        <authorList>
            <person name="Spang A."/>
            <person name="Saw J.H."/>
            <person name="Jorgensen S.L."/>
            <person name="Zaremba-Niedzwiedzka K."/>
            <person name="Martijn J."/>
            <person name="Lind A.E."/>
            <person name="van Eijk R."/>
            <person name="Schleper C."/>
            <person name="Guy L."/>
            <person name="Ettema T.J."/>
        </authorList>
    </citation>
    <scope>NUCLEOTIDE SEQUENCE</scope>
</reference>
<evidence type="ECO:0000256" key="2">
    <source>
        <dbReference type="ARBA" id="ARBA00022603"/>
    </source>
</evidence>
<dbReference type="PRINTS" id="PR00506">
    <property type="entry name" value="D21N6MTFRASE"/>
</dbReference>
<protein>
    <recommendedName>
        <fullName evidence="5">DNA methylase N-4/N-6 domain-containing protein</fullName>
    </recommendedName>
</protein>
<dbReference type="InterPro" id="IPR002295">
    <property type="entry name" value="N4/N6-MTase_EcoPI_Mod-like"/>
</dbReference>
<evidence type="ECO:0000259" key="5">
    <source>
        <dbReference type="Pfam" id="PF01555"/>
    </source>
</evidence>
<evidence type="ECO:0000313" key="6">
    <source>
        <dbReference type="EMBL" id="KKM00723.1"/>
    </source>
</evidence>
<dbReference type="EMBL" id="LAZR01017365">
    <property type="protein sequence ID" value="KKM00723.1"/>
    <property type="molecule type" value="Genomic_DNA"/>
</dbReference>
<comment type="caution">
    <text evidence="6">The sequence shown here is derived from an EMBL/GenBank/DDBJ whole genome shotgun (WGS) entry which is preliminary data.</text>
</comment>
<keyword evidence="2" id="KW-0489">Methyltransferase</keyword>
<dbReference type="SUPFAM" id="SSF53335">
    <property type="entry name" value="S-adenosyl-L-methionine-dependent methyltransferases"/>
    <property type="match status" value="1"/>
</dbReference>
<evidence type="ECO:0000256" key="4">
    <source>
        <dbReference type="ARBA" id="ARBA00022691"/>
    </source>
</evidence>
<keyword evidence="4" id="KW-0949">S-adenosyl-L-methionine</keyword>
<dbReference type="InterPro" id="IPR002052">
    <property type="entry name" value="DNA_methylase_N6_adenine_CS"/>
</dbReference>
<dbReference type="GO" id="GO:0003677">
    <property type="term" value="F:DNA binding"/>
    <property type="evidence" value="ECO:0007669"/>
    <property type="project" value="InterPro"/>
</dbReference>
<dbReference type="AlphaFoldDB" id="A0A0F9JP37"/>
<dbReference type="GO" id="GO:0008170">
    <property type="term" value="F:N-methyltransferase activity"/>
    <property type="evidence" value="ECO:0007669"/>
    <property type="project" value="InterPro"/>
</dbReference>
<gene>
    <name evidence="6" type="ORF">LCGC14_1801590</name>
</gene>
<accession>A0A0F9JP37</accession>
<proteinExistence type="inferred from homology"/>
<dbReference type="InterPro" id="IPR029063">
    <property type="entry name" value="SAM-dependent_MTases_sf"/>
</dbReference>
<sequence length="186" mass="21221">MIKKVIIGNATLYQGDCAEILPNLKSDVVLTDPPYDFPGFEGLEGLLDDPAPEDSVFKLLMERSCFYIIWNANRLNFNLPKSHLVWEKESGMVEIAYTNLEVPNGRGIYRWPFKIEHRLHPTQKPIELMKWCLELFSAPGPFVTIDPFMGCGTTAAACAEDDLEFIGIEKNEDYFDRACRRLRTKG</sequence>
<dbReference type="InterPro" id="IPR002941">
    <property type="entry name" value="DNA_methylase_N4/N6"/>
</dbReference>
<organism evidence="6">
    <name type="scientific">marine sediment metagenome</name>
    <dbReference type="NCBI Taxonomy" id="412755"/>
    <lineage>
        <taxon>unclassified sequences</taxon>
        <taxon>metagenomes</taxon>
        <taxon>ecological metagenomes</taxon>
    </lineage>
</organism>
<dbReference type="Pfam" id="PF01555">
    <property type="entry name" value="N6_N4_Mtase"/>
    <property type="match status" value="1"/>
</dbReference>
<feature type="domain" description="DNA methylase N-4/N-6" evidence="5">
    <location>
        <begin position="118"/>
        <end position="177"/>
    </location>
</feature>